<comment type="caution">
    <text evidence="1">The sequence shown here is derived from an EMBL/GenBank/DDBJ whole genome shotgun (WGS) entry which is preliminary data.</text>
</comment>
<sequence length="90" mass="10494">MSLLVQVVRGWCVGGLVFEFVRERRFWWSRDGFCIKMIPSVYPNNEKLSFGESQKTVLLMPHGRVVARVVIYRLRRIGATESHGDHKFVN</sequence>
<proteinExistence type="predicted"/>
<evidence type="ECO:0000313" key="2">
    <source>
        <dbReference type="Proteomes" id="UP000032142"/>
    </source>
</evidence>
<organism evidence="1 2">
    <name type="scientific">Gossypium arboreum</name>
    <name type="common">Tree cotton</name>
    <name type="synonym">Gossypium nanking</name>
    <dbReference type="NCBI Taxonomy" id="29729"/>
    <lineage>
        <taxon>Eukaryota</taxon>
        <taxon>Viridiplantae</taxon>
        <taxon>Streptophyta</taxon>
        <taxon>Embryophyta</taxon>
        <taxon>Tracheophyta</taxon>
        <taxon>Spermatophyta</taxon>
        <taxon>Magnoliopsida</taxon>
        <taxon>eudicotyledons</taxon>
        <taxon>Gunneridae</taxon>
        <taxon>Pentapetalae</taxon>
        <taxon>rosids</taxon>
        <taxon>malvids</taxon>
        <taxon>Malvales</taxon>
        <taxon>Malvaceae</taxon>
        <taxon>Malvoideae</taxon>
        <taxon>Gossypium</taxon>
    </lineage>
</organism>
<dbReference type="GO" id="GO:0032259">
    <property type="term" value="P:methylation"/>
    <property type="evidence" value="ECO:0007669"/>
    <property type="project" value="UniProtKB-KW"/>
</dbReference>
<dbReference type="Proteomes" id="UP000032142">
    <property type="component" value="Unassembled WGS sequence"/>
</dbReference>
<name>A0A0B0MQE1_GOSAR</name>
<keyword evidence="1" id="KW-0808">Transferase</keyword>
<dbReference type="GO" id="GO:0008168">
    <property type="term" value="F:methyltransferase activity"/>
    <property type="evidence" value="ECO:0007669"/>
    <property type="project" value="UniProtKB-KW"/>
</dbReference>
<protein>
    <submittedName>
        <fullName evidence="1">Aminomethyltransferase</fullName>
    </submittedName>
</protein>
<dbReference type="EMBL" id="JRRC01174162">
    <property type="protein sequence ID" value="KHG01161.1"/>
    <property type="molecule type" value="Genomic_DNA"/>
</dbReference>
<reference evidence="2" key="1">
    <citation type="submission" date="2014-09" db="EMBL/GenBank/DDBJ databases">
        <authorList>
            <person name="Mudge J."/>
            <person name="Ramaraj T."/>
            <person name="Lindquist I.E."/>
            <person name="Bharti A.K."/>
            <person name="Sundararajan A."/>
            <person name="Cameron C.T."/>
            <person name="Woodward J.E."/>
            <person name="May G.D."/>
            <person name="Brubaker C."/>
            <person name="Broadhvest J."/>
            <person name="Wilkins T.A."/>
        </authorList>
    </citation>
    <scope>NUCLEOTIDE SEQUENCE</scope>
    <source>
        <strain evidence="2">cv. AKA8401</strain>
    </source>
</reference>
<gene>
    <name evidence="1" type="ORF">F383_21781</name>
</gene>
<keyword evidence="1" id="KW-0489">Methyltransferase</keyword>
<evidence type="ECO:0000313" key="1">
    <source>
        <dbReference type="EMBL" id="KHG01161.1"/>
    </source>
</evidence>
<keyword evidence="2" id="KW-1185">Reference proteome</keyword>
<dbReference type="AlphaFoldDB" id="A0A0B0MQE1"/>
<accession>A0A0B0MQE1</accession>